<protein>
    <submittedName>
        <fullName evidence="3">Uncharacterized protein</fullName>
    </submittedName>
</protein>
<feature type="compositionally biased region" description="Low complexity" evidence="2">
    <location>
        <begin position="649"/>
        <end position="675"/>
    </location>
</feature>
<feature type="compositionally biased region" description="Low complexity" evidence="2">
    <location>
        <begin position="461"/>
        <end position="474"/>
    </location>
</feature>
<evidence type="ECO:0000256" key="1">
    <source>
        <dbReference type="SAM" id="Coils"/>
    </source>
</evidence>
<feature type="compositionally biased region" description="Gly residues" evidence="2">
    <location>
        <begin position="524"/>
        <end position="535"/>
    </location>
</feature>
<feature type="compositionally biased region" description="Low complexity" evidence="2">
    <location>
        <begin position="500"/>
        <end position="512"/>
    </location>
</feature>
<comment type="caution">
    <text evidence="3">The sequence shown here is derived from an EMBL/GenBank/DDBJ whole genome shotgun (WGS) entry which is preliminary data.</text>
</comment>
<sequence>SLEQLAELVAALGGAERALEAARAARARAREAEASELQASRRRSRGQAQAMLEAAELLRQEAQQAEEARGLRSPRERQARCHASLRHVQQLTRDMKDLAVSAELRPKHSALLQALRGLEERLAPEVANRRPSRESLSPRALPREARQRFGEAAAAFEDELAADLASLHARHDREAHQEQAEILASLRRSTEERHGDVLQAARAAIAAAARGPAAAALAEEALAQVAGVQAALAAEAFRHGEVEGTGPRSLATLGPRRALLEGAAAATTAALGALQVELERKPSAAAGAAQPPWDGEWEAAVAGAEARWAAFCRDWPAGAGEVVFRASVAVPEAAELGAPPPRSAPTEMQLLKELDVELLVGPPAPARAHPGGGGGREGGEGPPGQPSRGGGPEAPRRPSASPPPAVPLFPTALPGDADTYSMDSTRKPSSRAGSARKSSRSPPPAALHRRPGGVGSDGSRRSSSSPGATARPSSRSPPPAAALPGGSDSLGSSRSKASERGAAPEAAARKASPSPPAAALPGGPNDGAGPDGIGGAQTQVASKRGAAPEEAPRKASPSPPRSPLYPAGLARDGGLRKVSKRGTVPPEVPLVPFALPVPGSDGIDRLSSQKPKQPAAPRPAEAAAAEAPPHAPPDLPEVRRPPSAARGRPTSAGGLSGPAPGAAATGGPWAGATTAPEAALRFDGLPAASPVRPGSAAAGQLLPLAAFKTGAELPELRAAEPRALGKRCEDDPWHTVRWAVPCQDVAPAKEPLAREAGAEACEMEQRR</sequence>
<dbReference type="Proteomes" id="UP001189429">
    <property type="component" value="Unassembled WGS sequence"/>
</dbReference>
<reference evidence="3" key="1">
    <citation type="submission" date="2023-10" db="EMBL/GenBank/DDBJ databases">
        <authorList>
            <person name="Chen Y."/>
            <person name="Shah S."/>
            <person name="Dougan E. K."/>
            <person name="Thang M."/>
            <person name="Chan C."/>
        </authorList>
    </citation>
    <scope>NUCLEOTIDE SEQUENCE [LARGE SCALE GENOMIC DNA]</scope>
</reference>
<organism evidence="3 4">
    <name type="scientific">Prorocentrum cordatum</name>
    <dbReference type="NCBI Taxonomy" id="2364126"/>
    <lineage>
        <taxon>Eukaryota</taxon>
        <taxon>Sar</taxon>
        <taxon>Alveolata</taxon>
        <taxon>Dinophyceae</taxon>
        <taxon>Prorocentrales</taxon>
        <taxon>Prorocentraceae</taxon>
        <taxon>Prorocentrum</taxon>
    </lineage>
</organism>
<keyword evidence="4" id="KW-1185">Reference proteome</keyword>
<keyword evidence="1" id="KW-0175">Coiled coil</keyword>
<evidence type="ECO:0000313" key="3">
    <source>
        <dbReference type="EMBL" id="CAK0861248.1"/>
    </source>
</evidence>
<name>A0ABN9UMU3_9DINO</name>
<evidence type="ECO:0000313" key="4">
    <source>
        <dbReference type="Proteomes" id="UP001189429"/>
    </source>
</evidence>
<gene>
    <name evidence="3" type="ORF">PCOR1329_LOCUS49989</name>
</gene>
<feature type="compositionally biased region" description="Low complexity" evidence="2">
    <location>
        <begin position="611"/>
        <end position="628"/>
    </location>
</feature>
<feature type="coiled-coil region" evidence="1">
    <location>
        <begin position="5"/>
        <end position="68"/>
    </location>
</feature>
<feature type="region of interest" description="Disordered" evidence="2">
    <location>
        <begin position="125"/>
        <end position="144"/>
    </location>
</feature>
<evidence type="ECO:0000256" key="2">
    <source>
        <dbReference type="SAM" id="MobiDB-lite"/>
    </source>
</evidence>
<accession>A0ABN9UMU3</accession>
<feature type="non-terminal residue" evidence="3">
    <location>
        <position position="1"/>
    </location>
</feature>
<feature type="compositionally biased region" description="Gly residues" evidence="2">
    <location>
        <begin position="370"/>
        <end position="392"/>
    </location>
</feature>
<feature type="region of interest" description="Disordered" evidence="2">
    <location>
        <begin position="362"/>
        <end position="675"/>
    </location>
</feature>
<dbReference type="EMBL" id="CAUYUJ010016056">
    <property type="protein sequence ID" value="CAK0861248.1"/>
    <property type="molecule type" value="Genomic_DNA"/>
</dbReference>
<proteinExistence type="predicted"/>